<evidence type="ECO:0000256" key="1">
    <source>
        <dbReference type="SAM" id="MobiDB-lite"/>
    </source>
</evidence>
<feature type="compositionally biased region" description="Basic and acidic residues" evidence="1">
    <location>
        <begin position="234"/>
        <end position="269"/>
    </location>
</feature>
<evidence type="ECO:0000313" key="3">
    <source>
        <dbReference type="Proteomes" id="UP001163046"/>
    </source>
</evidence>
<feature type="compositionally biased region" description="Polar residues" evidence="1">
    <location>
        <begin position="283"/>
        <end position="301"/>
    </location>
</feature>
<protein>
    <submittedName>
        <fullName evidence="2">Uncharacterized protein</fullName>
    </submittedName>
</protein>
<feature type="compositionally biased region" description="Low complexity" evidence="1">
    <location>
        <begin position="317"/>
        <end position="327"/>
    </location>
</feature>
<feature type="compositionally biased region" description="Basic residues" evidence="1">
    <location>
        <begin position="271"/>
        <end position="281"/>
    </location>
</feature>
<dbReference type="EMBL" id="MU826826">
    <property type="protein sequence ID" value="KAJ7375140.1"/>
    <property type="molecule type" value="Genomic_DNA"/>
</dbReference>
<reference evidence="2" key="1">
    <citation type="submission" date="2023-01" db="EMBL/GenBank/DDBJ databases">
        <title>Genome assembly of the deep-sea coral Lophelia pertusa.</title>
        <authorList>
            <person name="Herrera S."/>
            <person name="Cordes E."/>
        </authorList>
    </citation>
    <scope>NUCLEOTIDE SEQUENCE</scope>
    <source>
        <strain evidence="2">USNM1676648</strain>
        <tissue evidence="2">Polyp</tissue>
    </source>
</reference>
<gene>
    <name evidence="2" type="ORF">OS493_001878</name>
</gene>
<sequence length="570" mass="64825">MESGDSTSTVPEKDRAYLSSCKWLTHDVDDFYNRLNDIASTFCECLRKDHDNINLCMRSSKKFINAALFLVSLVRISQVHDDCIRVVRTCQLLLLSDDPHVIHTVFSGKNKIVSAKLTFASNMSTVVNNWEQAVPFSDLLVLGSVEYNEMAKHLSDGFLSEFDGASFFLNADPTVYVDGVAEPIVENVSQGVGETVCEVEQQHQRQSLLPLENATPMMIQTAAETIEVVAEKQQQTEKKQKAESKKASKKRQTEESDLDNPKPLEEAVKKMPGRRGRKPKSKQSTPTKESPNQKSGASKSTGRGKRVPSPIPGEPQVVFAEPEVVYAEPPPQKKQRHSDKEETEKRASCCCDYLKLAVESYTQHCMTLTNDIVTKAFNLETSYNSRHCRDELRMKLFTLASDKVIKPLQQHLAGIGELEHFFKKEAFFPADKTVYNRLRYNNHHPLAKFSTKRIENSLDRLREESHWFTNVTAKELAEGIEKRQSGFRSREGQKFKKGLENFTPDKKCFYLAQFNKLVSNSLIAGDAVTDFASCVDALINIQVENVDKSRELMMFFERRYQKGLMFQRLF</sequence>
<name>A0A9W9Z548_9CNID</name>
<evidence type="ECO:0000313" key="2">
    <source>
        <dbReference type="EMBL" id="KAJ7375140.1"/>
    </source>
</evidence>
<dbReference type="AlphaFoldDB" id="A0A9W9Z548"/>
<accession>A0A9W9Z548</accession>
<dbReference type="Proteomes" id="UP001163046">
    <property type="component" value="Unassembled WGS sequence"/>
</dbReference>
<comment type="caution">
    <text evidence="2">The sequence shown here is derived from an EMBL/GenBank/DDBJ whole genome shotgun (WGS) entry which is preliminary data.</text>
</comment>
<feature type="region of interest" description="Disordered" evidence="1">
    <location>
        <begin position="234"/>
        <end position="342"/>
    </location>
</feature>
<keyword evidence="3" id="KW-1185">Reference proteome</keyword>
<proteinExistence type="predicted"/>
<organism evidence="2 3">
    <name type="scientific">Desmophyllum pertusum</name>
    <dbReference type="NCBI Taxonomy" id="174260"/>
    <lineage>
        <taxon>Eukaryota</taxon>
        <taxon>Metazoa</taxon>
        <taxon>Cnidaria</taxon>
        <taxon>Anthozoa</taxon>
        <taxon>Hexacorallia</taxon>
        <taxon>Scleractinia</taxon>
        <taxon>Caryophylliina</taxon>
        <taxon>Caryophylliidae</taxon>
        <taxon>Desmophyllum</taxon>
    </lineage>
</organism>